<sequence length="310" mass="35814">MEYVRLSGQFPKLTKSAVTLGKFDGIHRGHRKLIRTILERKKEYGELAVVMAFVSDRQMIFTSEERRTYLAKMGVDVLLECPLNDEIKHMKAENFIRQILKGDLQAECVVVGEDFRFGYERKGTPELLQKFGEKYEYETVVISKEMEGNRKISSTYIREELKKGNMEKIRDLLGRPFCVSGRIEHGRGLGHRDFFPTANIIPPKSKLMPPNGVYVTMSHFEDGDYPGITNVGYKPTVGESFLGVETNLFDCDLNLYGRECTVDFYKFTRPEQKFTSFEALKAQIRKDIQSGKEYFQNENSSQKTLRFESK</sequence>
<dbReference type="GO" id="GO:0008531">
    <property type="term" value="F:riboflavin kinase activity"/>
    <property type="evidence" value="ECO:0007669"/>
    <property type="project" value="UniProtKB-UniRule"/>
</dbReference>
<dbReference type="InterPro" id="IPR002606">
    <property type="entry name" value="Riboflavin_kinase_bac"/>
</dbReference>
<dbReference type="InterPro" id="IPR023465">
    <property type="entry name" value="Riboflavin_kinase_dom_sf"/>
</dbReference>
<keyword evidence="7 14" id="KW-0547">Nucleotide-binding</keyword>
<dbReference type="GO" id="GO:0009398">
    <property type="term" value="P:FMN biosynthetic process"/>
    <property type="evidence" value="ECO:0007669"/>
    <property type="project" value="UniProtKB-UniRule"/>
</dbReference>
<dbReference type="PANTHER" id="PTHR22749">
    <property type="entry name" value="RIBOFLAVIN KINASE/FMN ADENYLYLTRANSFERASE"/>
    <property type="match status" value="1"/>
</dbReference>
<evidence type="ECO:0000256" key="1">
    <source>
        <dbReference type="ARBA" id="ARBA00004726"/>
    </source>
</evidence>
<dbReference type="NCBIfam" id="NF004162">
    <property type="entry name" value="PRK05627.1-5"/>
    <property type="match status" value="1"/>
</dbReference>
<evidence type="ECO:0000256" key="2">
    <source>
        <dbReference type="ARBA" id="ARBA00005201"/>
    </source>
</evidence>
<dbReference type="PIRSF" id="PIRSF004491">
    <property type="entry name" value="FAD_Synth"/>
    <property type="match status" value="1"/>
</dbReference>
<dbReference type="SUPFAM" id="SSF52374">
    <property type="entry name" value="Nucleotidylyl transferase"/>
    <property type="match status" value="1"/>
</dbReference>
<accession>A0A414JBX8</accession>
<keyword evidence="5 14" id="KW-0808">Transferase</keyword>
<evidence type="ECO:0000256" key="13">
    <source>
        <dbReference type="ARBA" id="ARBA00049494"/>
    </source>
</evidence>
<dbReference type="Gene3D" id="3.40.50.620">
    <property type="entry name" value="HUPs"/>
    <property type="match status" value="1"/>
</dbReference>
<dbReference type="UniPathway" id="UPA00276">
    <property type="reaction ID" value="UER00406"/>
</dbReference>
<evidence type="ECO:0000256" key="10">
    <source>
        <dbReference type="ARBA" id="ARBA00022840"/>
    </source>
</evidence>
<dbReference type="EC" id="2.7.7.2" evidence="14"/>
<dbReference type="Pfam" id="PF06574">
    <property type="entry name" value="FAD_syn"/>
    <property type="match status" value="1"/>
</dbReference>
<evidence type="ECO:0000256" key="8">
    <source>
        <dbReference type="ARBA" id="ARBA00022777"/>
    </source>
</evidence>
<evidence type="ECO:0000313" key="17">
    <source>
        <dbReference type="Proteomes" id="UP000283745"/>
    </source>
</evidence>
<reference evidence="16 17" key="1">
    <citation type="submission" date="2018-08" db="EMBL/GenBank/DDBJ databases">
        <title>A genome reference for cultivated species of the human gut microbiota.</title>
        <authorList>
            <person name="Zou Y."/>
            <person name="Xue W."/>
            <person name="Luo G."/>
        </authorList>
    </citation>
    <scope>NUCLEOTIDE SEQUENCE [LARGE SCALE GENOMIC DNA]</scope>
    <source>
        <strain evidence="16 17">AM28-23</strain>
    </source>
</reference>
<dbReference type="Gene3D" id="2.40.30.30">
    <property type="entry name" value="Riboflavin kinase-like"/>
    <property type="match status" value="1"/>
</dbReference>
<dbReference type="InterPro" id="IPR015865">
    <property type="entry name" value="Riboflavin_kinase_bac/euk"/>
</dbReference>
<dbReference type="EMBL" id="QSKF01000001">
    <property type="protein sequence ID" value="RHE42031.1"/>
    <property type="molecule type" value="Genomic_DNA"/>
</dbReference>
<dbReference type="GO" id="GO:0005524">
    <property type="term" value="F:ATP binding"/>
    <property type="evidence" value="ECO:0007669"/>
    <property type="project" value="UniProtKB-UniRule"/>
</dbReference>
<keyword evidence="8 14" id="KW-0418">Kinase</keyword>
<comment type="pathway">
    <text evidence="2 14">Cofactor biosynthesis; FMN biosynthesis; FMN from riboflavin (ATP route): step 1/1.</text>
</comment>
<name>A0A414JBX8_9FIRM</name>
<protein>
    <recommendedName>
        <fullName evidence="14">Riboflavin biosynthesis protein</fullName>
    </recommendedName>
    <domain>
        <recommendedName>
            <fullName evidence="14">Riboflavin kinase</fullName>
            <ecNumber evidence="14">2.7.1.26</ecNumber>
        </recommendedName>
        <alternativeName>
            <fullName evidence="14">Flavokinase</fullName>
        </alternativeName>
    </domain>
    <domain>
        <recommendedName>
            <fullName evidence="14">FMN adenylyltransferase</fullName>
            <ecNumber evidence="14">2.7.7.2</ecNumber>
        </recommendedName>
        <alternativeName>
            <fullName evidence="14">FAD pyrophosphorylase</fullName>
        </alternativeName>
        <alternativeName>
            <fullName evidence="14">FAD synthase</fullName>
        </alternativeName>
    </domain>
</protein>
<dbReference type="InterPro" id="IPR015864">
    <property type="entry name" value="FAD_synthase"/>
</dbReference>
<dbReference type="InterPro" id="IPR004821">
    <property type="entry name" value="Cyt_trans-like"/>
</dbReference>
<dbReference type="Pfam" id="PF01687">
    <property type="entry name" value="Flavokinase"/>
    <property type="match status" value="1"/>
</dbReference>
<evidence type="ECO:0000256" key="9">
    <source>
        <dbReference type="ARBA" id="ARBA00022827"/>
    </source>
</evidence>
<evidence type="ECO:0000256" key="5">
    <source>
        <dbReference type="ARBA" id="ARBA00022679"/>
    </source>
</evidence>
<dbReference type="CDD" id="cd02064">
    <property type="entry name" value="FAD_synthetase_N"/>
    <property type="match status" value="1"/>
</dbReference>
<evidence type="ECO:0000256" key="7">
    <source>
        <dbReference type="ARBA" id="ARBA00022741"/>
    </source>
</evidence>
<dbReference type="AlphaFoldDB" id="A0A414JBX8"/>
<evidence type="ECO:0000256" key="6">
    <source>
        <dbReference type="ARBA" id="ARBA00022695"/>
    </source>
</evidence>
<comment type="pathway">
    <text evidence="1 14">Cofactor biosynthesis; FAD biosynthesis; FAD from FMN: step 1/1.</text>
</comment>
<dbReference type="SUPFAM" id="SSF82114">
    <property type="entry name" value="Riboflavin kinase-like"/>
    <property type="match status" value="1"/>
</dbReference>
<proteinExistence type="inferred from homology"/>
<gene>
    <name evidence="16" type="ORF">DW740_01640</name>
</gene>
<dbReference type="RefSeq" id="WP_118048853.1">
    <property type="nucleotide sequence ID" value="NZ_CABJFK010000001.1"/>
</dbReference>
<keyword evidence="11" id="KW-0511">Multifunctional enzyme</keyword>
<evidence type="ECO:0000256" key="3">
    <source>
        <dbReference type="ARBA" id="ARBA00022630"/>
    </source>
</evidence>
<dbReference type="EC" id="2.7.1.26" evidence="14"/>
<evidence type="ECO:0000256" key="14">
    <source>
        <dbReference type="PIRNR" id="PIRNR004491"/>
    </source>
</evidence>
<dbReference type="PANTHER" id="PTHR22749:SF6">
    <property type="entry name" value="RIBOFLAVIN KINASE"/>
    <property type="match status" value="1"/>
</dbReference>
<dbReference type="InterPro" id="IPR014729">
    <property type="entry name" value="Rossmann-like_a/b/a_fold"/>
</dbReference>
<keyword evidence="4 14" id="KW-0288">FMN</keyword>
<dbReference type="GO" id="GO:0009231">
    <property type="term" value="P:riboflavin biosynthetic process"/>
    <property type="evidence" value="ECO:0007669"/>
    <property type="project" value="InterPro"/>
</dbReference>
<keyword evidence="9 14" id="KW-0274">FAD</keyword>
<evidence type="ECO:0000313" key="16">
    <source>
        <dbReference type="EMBL" id="RHE42031.1"/>
    </source>
</evidence>
<evidence type="ECO:0000256" key="4">
    <source>
        <dbReference type="ARBA" id="ARBA00022643"/>
    </source>
</evidence>
<dbReference type="InterPro" id="IPR023468">
    <property type="entry name" value="Riboflavin_kinase"/>
</dbReference>
<keyword evidence="3 14" id="KW-0285">Flavoprotein</keyword>
<dbReference type="NCBIfam" id="TIGR00125">
    <property type="entry name" value="cyt_tran_rel"/>
    <property type="match status" value="1"/>
</dbReference>
<dbReference type="SMART" id="SM00904">
    <property type="entry name" value="Flavokinase"/>
    <property type="match status" value="1"/>
</dbReference>
<evidence type="ECO:0000256" key="11">
    <source>
        <dbReference type="ARBA" id="ARBA00023268"/>
    </source>
</evidence>
<keyword evidence="10 14" id="KW-0067">ATP-binding</keyword>
<dbReference type="GO" id="GO:0006747">
    <property type="term" value="P:FAD biosynthetic process"/>
    <property type="evidence" value="ECO:0007669"/>
    <property type="project" value="UniProtKB-UniRule"/>
</dbReference>
<dbReference type="GO" id="GO:0003919">
    <property type="term" value="F:FMN adenylyltransferase activity"/>
    <property type="evidence" value="ECO:0007669"/>
    <property type="project" value="UniProtKB-UniRule"/>
</dbReference>
<comment type="caution">
    <text evidence="16">The sequence shown here is derived from an EMBL/GenBank/DDBJ whole genome shotgun (WGS) entry which is preliminary data.</text>
</comment>
<comment type="catalytic activity">
    <reaction evidence="13 14">
        <text>FMN + ATP + H(+) = FAD + diphosphate</text>
        <dbReference type="Rhea" id="RHEA:17237"/>
        <dbReference type="ChEBI" id="CHEBI:15378"/>
        <dbReference type="ChEBI" id="CHEBI:30616"/>
        <dbReference type="ChEBI" id="CHEBI:33019"/>
        <dbReference type="ChEBI" id="CHEBI:57692"/>
        <dbReference type="ChEBI" id="CHEBI:58210"/>
        <dbReference type="EC" id="2.7.7.2"/>
    </reaction>
</comment>
<comment type="catalytic activity">
    <reaction evidence="12 14">
        <text>riboflavin + ATP = FMN + ADP + H(+)</text>
        <dbReference type="Rhea" id="RHEA:14357"/>
        <dbReference type="ChEBI" id="CHEBI:15378"/>
        <dbReference type="ChEBI" id="CHEBI:30616"/>
        <dbReference type="ChEBI" id="CHEBI:57986"/>
        <dbReference type="ChEBI" id="CHEBI:58210"/>
        <dbReference type="ChEBI" id="CHEBI:456216"/>
        <dbReference type="EC" id="2.7.1.26"/>
    </reaction>
</comment>
<feature type="domain" description="Riboflavin kinase" evidence="15">
    <location>
        <begin position="172"/>
        <end position="296"/>
    </location>
</feature>
<keyword evidence="6 14" id="KW-0548">Nucleotidyltransferase</keyword>
<dbReference type="NCBIfam" id="TIGR00083">
    <property type="entry name" value="ribF"/>
    <property type="match status" value="1"/>
</dbReference>
<dbReference type="UniPathway" id="UPA00277">
    <property type="reaction ID" value="UER00407"/>
</dbReference>
<evidence type="ECO:0000256" key="12">
    <source>
        <dbReference type="ARBA" id="ARBA00047880"/>
    </source>
</evidence>
<evidence type="ECO:0000259" key="15">
    <source>
        <dbReference type="SMART" id="SM00904"/>
    </source>
</evidence>
<organism evidence="16 17">
    <name type="scientific">Blautia obeum</name>
    <dbReference type="NCBI Taxonomy" id="40520"/>
    <lineage>
        <taxon>Bacteria</taxon>
        <taxon>Bacillati</taxon>
        <taxon>Bacillota</taxon>
        <taxon>Clostridia</taxon>
        <taxon>Lachnospirales</taxon>
        <taxon>Lachnospiraceae</taxon>
        <taxon>Blautia</taxon>
    </lineage>
</organism>
<comment type="similarity">
    <text evidence="14">Belongs to the ribF family.</text>
</comment>
<dbReference type="Proteomes" id="UP000283745">
    <property type="component" value="Unassembled WGS sequence"/>
</dbReference>